<dbReference type="EMBL" id="CP001686">
    <property type="protein sequence ID" value="ACV07205.1"/>
    <property type="molecule type" value="Genomic_DNA"/>
</dbReference>
<evidence type="ECO:0000313" key="8">
    <source>
        <dbReference type="EMBL" id="ACV07205.1"/>
    </source>
</evidence>
<keyword evidence="5" id="KW-0560">Oxidoreductase</keyword>
<dbReference type="PANTHER" id="PTHR42934">
    <property type="entry name" value="GLYCOLATE OXIDASE SUBUNIT GLCD"/>
    <property type="match status" value="1"/>
</dbReference>
<keyword evidence="9" id="KW-1185">Reference proteome</keyword>
<dbReference type="KEGG" id="kse:Ksed_22220"/>
<evidence type="ECO:0000256" key="6">
    <source>
        <dbReference type="SAM" id="MobiDB-lite"/>
    </source>
</evidence>
<dbReference type="HOGENOM" id="CLU_017779_9_1_11"/>
<dbReference type="Gene3D" id="3.30.70.2740">
    <property type="match status" value="1"/>
</dbReference>
<dbReference type="Gene3D" id="1.10.45.10">
    <property type="entry name" value="Vanillyl-alcohol Oxidase, Chain A, domain 4"/>
    <property type="match status" value="1"/>
</dbReference>
<evidence type="ECO:0000256" key="4">
    <source>
        <dbReference type="ARBA" id="ARBA00022827"/>
    </source>
</evidence>
<evidence type="ECO:0000256" key="3">
    <source>
        <dbReference type="ARBA" id="ARBA00022630"/>
    </source>
</evidence>
<feature type="region of interest" description="Disordered" evidence="6">
    <location>
        <begin position="1"/>
        <end position="22"/>
    </location>
</feature>
<name>C7NLV6_KYTSD</name>
<feature type="domain" description="FAD-binding PCMH-type" evidence="7">
    <location>
        <begin position="61"/>
        <end position="240"/>
    </location>
</feature>
<evidence type="ECO:0000259" key="7">
    <source>
        <dbReference type="PROSITE" id="PS51387"/>
    </source>
</evidence>
<proteinExistence type="inferred from homology"/>
<dbReference type="Gene3D" id="3.30.465.10">
    <property type="match status" value="1"/>
</dbReference>
<dbReference type="PANTHER" id="PTHR42934:SF2">
    <property type="entry name" value="GLYCOLATE OXIDASE SUBUNIT GLCD"/>
    <property type="match status" value="1"/>
</dbReference>
<evidence type="ECO:0000256" key="5">
    <source>
        <dbReference type="ARBA" id="ARBA00023002"/>
    </source>
</evidence>
<organism evidence="8 9">
    <name type="scientific">Kytococcus sedentarius (strain ATCC 14392 / DSM 20547 / JCM 11482 / CCUG 33030 / NBRC 15357 / NCTC 11040 / CCM 314 / 541)</name>
    <name type="common">Micrococcus sedentarius</name>
    <dbReference type="NCBI Taxonomy" id="478801"/>
    <lineage>
        <taxon>Bacteria</taxon>
        <taxon>Bacillati</taxon>
        <taxon>Actinomycetota</taxon>
        <taxon>Actinomycetes</taxon>
        <taxon>Micrococcales</taxon>
        <taxon>Kytococcaceae</taxon>
        <taxon>Kytococcus</taxon>
    </lineage>
</organism>
<dbReference type="InterPro" id="IPR016164">
    <property type="entry name" value="FAD-linked_Oxase-like_C"/>
</dbReference>
<dbReference type="RefSeq" id="WP_015780138.1">
    <property type="nucleotide sequence ID" value="NC_013169.1"/>
</dbReference>
<protein>
    <submittedName>
        <fullName evidence="8">FAD/FMN-dependent dehydrogenase</fullName>
    </submittedName>
</protein>
<accession>C7NLV6</accession>
<dbReference type="InterPro" id="IPR006094">
    <property type="entry name" value="Oxid_FAD_bind_N"/>
</dbReference>
<dbReference type="SUPFAM" id="SSF55103">
    <property type="entry name" value="FAD-linked oxidases, C-terminal domain"/>
    <property type="match status" value="1"/>
</dbReference>
<gene>
    <name evidence="8" type="ordered locus">Ksed_22220</name>
</gene>
<dbReference type="InterPro" id="IPR016166">
    <property type="entry name" value="FAD-bd_PCMH"/>
</dbReference>
<dbReference type="InterPro" id="IPR004113">
    <property type="entry name" value="FAD-bd_oxidored_4_C"/>
</dbReference>
<dbReference type="Pfam" id="PF01565">
    <property type="entry name" value="FAD_binding_4"/>
    <property type="match status" value="1"/>
</dbReference>
<dbReference type="InterPro" id="IPR016169">
    <property type="entry name" value="FAD-bd_PCMH_sub2"/>
</dbReference>
<dbReference type="eggNOG" id="COG0277">
    <property type="taxonomic scope" value="Bacteria"/>
</dbReference>
<evidence type="ECO:0000256" key="2">
    <source>
        <dbReference type="ARBA" id="ARBA00008000"/>
    </source>
</evidence>
<dbReference type="Proteomes" id="UP000006666">
    <property type="component" value="Chromosome"/>
</dbReference>
<dbReference type="PROSITE" id="PS51387">
    <property type="entry name" value="FAD_PCMH"/>
    <property type="match status" value="1"/>
</dbReference>
<comment type="similarity">
    <text evidence="2">Belongs to the FAD-binding oxidoreductase/transferase type 4 family.</text>
</comment>
<keyword evidence="3" id="KW-0285">Flavoprotein</keyword>
<dbReference type="InterPro" id="IPR051914">
    <property type="entry name" value="FAD-linked_OxidoTrans_Type4"/>
</dbReference>
<dbReference type="GO" id="GO:0016491">
    <property type="term" value="F:oxidoreductase activity"/>
    <property type="evidence" value="ECO:0007669"/>
    <property type="project" value="UniProtKB-KW"/>
</dbReference>
<dbReference type="InterPro" id="IPR036318">
    <property type="entry name" value="FAD-bd_PCMH-like_sf"/>
</dbReference>
<keyword evidence="4" id="KW-0274">FAD</keyword>
<dbReference type="FunFam" id="1.10.45.10:FF:000001">
    <property type="entry name" value="D-lactate dehydrogenase mitochondrial"/>
    <property type="match status" value="1"/>
</dbReference>
<evidence type="ECO:0000313" key="9">
    <source>
        <dbReference type="Proteomes" id="UP000006666"/>
    </source>
</evidence>
<sequence>MTEQTPHSATAAMTAAPGGRDPQETRALVDAELAPELTAGALVTDADVIGSYSQDEAIFCPGEGAVALVRATTIEDVQTTMRFASRHGVPVVPQGARTGISGGANAVPGCLLLSVEKMAEVLEVNTAERTVTVQPGIINQHLKDHLKPYGLSYPPDPGSVGISSIGGNVATNAGGLCCVKYGVTKDYVRQLKVVLADGSLATLGPRTAKGVAGLDLRGLFIGSEGTLGVVVEVTLRLVPQLADPLTAAATFPDEAAAASVVAEFMASGAQPSMLEMLDGATLVMLNDYGDFGLDADAGAMLLVQSDGSGDAATAQREVAAFSDIAEAGGALDVAASDDAADSEALVATRRLAHQAYEKYANEHGGGQLMDDVCLPRAQMAAFFDRLATLRAETGVVVAVVAHAGDGNLHPAVFFDVADDDQASRAHAVFDDLMQLGLDLGGTITGEHGVGYLKRQWLARELDPVTQQMHWAVKNALDPQGILNPGKMFAELQAAGG</sequence>
<comment type="cofactor">
    <cofactor evidence="1">
        <name>FAD</name>
        <dbReference type="ChEBI" id="CHEBI:57692"/>
    </cofactor>
</comment>
<dbReference type="Pfam" id="PF02913">
    <property type="entry name" value="FAD-oxidase_C"/>
    <property type="match status" value="1"/>
</dbReference>
<evidence type="ECO:0000256" key="1">
    <source>
        <dbReference type="ARBA" id="ARBA00001974"/>
    </source>
</evidence>
<dbReference type="FunFam" id="3.30.70.2740:FF:000001">
    <property type="entry name" value="D-lactate dehydrogenase mitochondrial"/>
    <property type="match status" value="1"/>
</dbReference>
<dbReference type="GO" id="GO:0071949">
    <property type="term" value="F:FAD binding"/>
    <property type="evidence" value="ECO:0007669"/>
    <property type="project" value="InterPro"/>
</dbReference>
<dbReference type="AlphaFoldDB" id="C7NLV6"/>
<dbReference type="InterPro" id="IPR016171">
    <property type="entry name" value="Vanillyl_alc_oxidase_C-sub2"/>
</dbReference>
<reference evidence="8 9" key="1">
    <citation type="journal article" date="2009" name="Stand. Genomic Sci.">
        <title>Complete genome sequence of Kytococcus sedentarius type strain (541).</title>
        <authorList>
            <person name="Sims D."/>
            <person name="Brettin T."/>
            <person name="Detter J.C."/>
            <person name="Han C."/>
            <person name="Lapidus A."/>
            <person name="Copeland A."/>
            <person name="Glavina Del Rio T."/>
            <person name="Nolan M."/>
            <person name="Chen F."/>
            <person name="Lucas S."/>
            <person name="Tice H."/>
            <person name="Cheng J.F."/>
            <person name="Bruce D."/>
            <person name="Goodwin L."/>
            <person name="Pitluck S."/>
            <person name="Ovchinnikova G."/>
            <person name="Pati A."/>
            <person name="Ivanova N."/>
            <person name="Mavrommatis K."/>
            <person name="Chen A."/>
            <person name="Palaniappan K."/>
            <person name="D'haeseleer P."/>
            <person name="Chain P."/>
            <person name="Bristow J."/>
            <person name="Eisen J.A."/>
            <person name="Markowitz V."/>
            <person name="Hugenholtz P."/>
            <person name="Schneider S."/>
            <person name="Goker M."/>
            <person name="Pukall R."/>
            <person name="Kyrpides N.C."/>
            <person name="Klenk H.P."/>
        </authorList>
    </citation>
    <scope>NUCLEOTIDE SEQUENCE [LARGE SCALE GENOMIC DNA]</scope>
    <source>
        <strain evidence="9">ATCC 14392 / DSM 20547 / JCM 11482 / CCUG 33030 / NBRC 15357 / NCTC 11040 / CCM 314 / 541</strain>
    </source>
</reference>
<dbReference type="STRING" id="478801.Ksed_22220"/>
<dbReference type="SUPFAM" id="SSF56176">
    <property type="entry name" value="FAD-binding/transporter-associated domain-like"/>
    <property type="match status" value="1"/>
</dbReference>